<evidence type="ECO:0008006" key="18">
    <source>
        <dbReference type="Google" id="ProtNLM"/>
    </source>
</evidence>
<evidence type="ECO:0000256" key="4">
    <source>
        <dbReference type="ARBA" id="ARBA00022603"/>
    </source>
</evidence>
<dbReference type="InterPro" id="IPR003616">
    <property type="entry name" value="Post-SET_dom"/>
</dbReference>
<keyword evidence="10" id="KW-0539">Nucleus</keyword>
<dbReference type="InterPro" id="IPR044437">
    <property type="entry name" value="SETD2/Set2_SET"/>
</dbReference>
<dbReference type="PROSITE" id="PS51050">
    <property type="entry name" value="ZF_CW"/>
    <property type="match status" value="1"/>
</dbReference>
<feature type="region of interest" description="Disordered" evidence="11">
    <location>
        <begin position="702"/>
        <end position="763"/>
    </location>
</feature>
<dbReference type="InterPro" id="IPR001214">
    <property type="entry name" value="SET_dom"/>
</dbReference>
<organism evidence="16 17">
    <name type="scientific">Saponaria officinalis</name>
    <name type="common">Common soapwort</name>
    <name type="synonym">Lychnis saponaria</name>
    <dbReference type="NCBI Taxonomy" id="3572"/>
    <lineage>
        <taxon>Eukaryota</taxon>
        <taxon>Viridiplantae</taxon>
        <taxon>Streptophyta</taxon>
        <taxon>Embryophyta</taxon>
        <taxon>Tracheophyta</taxon>
        <taxon>Spermatophyta</taxon>
        <taxon>Magnoliopsida</taxon>
        <taxon>eudicotyledons</taxon>
        <taxon>Gunneridae</taxon>
        <taxon>Pentapetalae</taxon>
        <taxon>Caryophyllales</taxon>
        <taxon>Caryophyllaceae</taxon>
        <taxon>Caryophylleae</taxon>
        <taxon>Saponaria</taxon>
    </lineage>
</organism>
<dbReference type="PROSITE" id="PS50280">
    <property type="entry name" value="SET"/>
    <property type="match status" value="1"/>
</dbReference>
<dbReference type="PROSITE" id="PS50868">
    <property type="entry name" value="POST_SET"/>
    <property type="match status" value="1"/>
</dbReference>
<dbReference type="GO" id="GO:0005634">
    <property type="term" value="C:nucleus"/>
    <property type="evidence" value="ECO:0007669"/>
    <property type="project" value="UniProtKB-SubCell"/>
</dbReference>
<evidence type="ECO:0000259" key="12">
    <source>
        <dbReference type="PROSITE" id="PS50280"/>
    </source>
</evidence>
<feature type="region of interest" description="Disordered" evidence="11">
    <location>
        <begin position="413"/>
        <end position="438"/>
    </location>
</feature>
<dbReference type="Gene3D" id="2.170.270.10">
    <property type="entry name" value="SET domain"/>
    <property type="match status" value="1"/>
</dbReference>
<keyword evidence="7" id="KW-0479">Metal-binding</keyword>
<dbReference type="EMBL" id="JBDFQZ010000002">
    <property type="protein sequence ID" value="KAK9748896.1"/>
    <property type="molecule type" value="Genomic_DNA"/>
</dbReference>
<evidence type="ECO:0000256" key="9">
    <source>
        <dbReference type="ARBA" id="ARBA00022833"/>
    </source>
</evidence>
<dbReference type="InterPro" id="IPR006560">
    <property type="entry name" value="AWS_dom"/>
</dbReference>
<feature type="region of interest" description="Disordered" evidence="11">
    <location>
        <begin position="1227"/>
        <end position="1266"/>
    </location>
</feature>
<evidence type="ECO:0000259" key="15">
    <source>
        <dbReference type="PROSITE" id="PS51215"/>
    </source>
</evidence>
<evidence type="ECO:0000256" key="11">
    <source>
        <dbReference type="SAM" id="MobiDB-lite"/>
    </source>
</evidence>
<evidence type="ECO:0000256" key="3">
    <source>
        <dbReference type="ARBA" id="ARBA00022454"/>
    </source>
</evidence>
<dbReference type="Pfam" id="PF07496">
    <property type="entry name" value="zf-CW"/>
    <property type="match status" value="1"/>
</dbReference>
<accession>A0AAW1MTD0</accession>
<evidence type="ECO:0000256" key="10">
    <source>
        <dbReference type="ARBA" id="ARBA00023242"/>
    </source>
</evidence>
<dbReference type="CDD" id="cd19172">
    <property type="entry name" value="SET_SETD2"/>
    <property type="match status" value="1"/>
</dbReference>
<name>A0AAW1MTD0_SAPOF</name>
<evidence type="ECO:0000256" key="8">
    <source>
        <dbReference type="ARBA" id="ARBA00022771"/>
    </source>
</evidence>
<evidence type="ECO:0000256" key="1">
    <source>
        <dbReference type="ARBA" id="ARBA00004123"/>
    </source>
</evidence>
<evidence type="ECO:0000259" key="14">
    <source>
        <dbReference type="PROSITE" id="PS51050"/>
    </source>
</evidence>
<feature type="region of interest" description="Disordered" evidence="11">
    <location>
        <begin position="1787"/>
        <end position="1833"/>
    </location>
</feature>
<protein>
    <recommendedName>
        <fullName evidence="18">Histone-lysine N-methyltransferase ASHH2</fullName>
    </recommendedName>
</protein>
<evidence type="ECO:0000313" key="16">
    <source>
        <dbReference type="EMBL" id="KAK9748896.1"/>
    </source>
</evidence>
<feature type="compositionally biased region" description="Basic and acidic residues" evidence="11">
    <location>
        <begin position="1645"/>
        <end position="1656"/>
    </location>
</feature>
<feature type="compositionally biased region" description="Polar residues" evidence="11">
    <location>
        <begin position="1568"/>
        <end position="1597"/>
    </location>
</feature>
<dbReference type="SMART" id="SM00570">
    <property type="entry name" value="AWS"/>
    <property type="match status" value="1"/>
</dbReference>
<evidence type="ECO:0000256" key="2">
    <source>
        <dbReference type="ARBA" id="ARBA00004286"/>
    </source>
</evidence>
<dbReference type="SUPFAM" id="SSF82199">
    <property type="entry name" value="SET domain"/>
    <property type="match status" value="1"/>
</dbReference>
<dbReference type="GO" id="GO:0005694">
    <property type="term" value="C:chromosome"/>
    <property type="evidence" value="ECO:0007669"/>
    <property type="project" value="UniProtKB-SubCell"/>
</dbReference>
<dbReference type="InterPro" id="IPR011124">
    <property type="entry name" value="Znf_CW"/>
</dbReference>
<keyword evidence="3" id="KW-0158">Chromosome</keyword>
<dbReference type="PROSITE" id="PS51215">
    <property type="entry name" value="AWS"/>
    <property type="match status" value="1"/>
</dbReference>
<evidence type="ECO:0000256" key="5">
    <source>
        <dbReference type="ARBA" id="ARBA00022679"/>
    </source>
</evidence>
<dbReference type="Pfam" id="PF17907">
    <property type="entry name" value="AWS"/>
    <property type="match status" value="1"/>
</dbReference>
<comment type="subcellular location">
    <subcellularLocation>
        <location evidence="2">Chromosome</location>
    </subcellularLocation>
    <subcellularLocation>
        <location evidence="1">Nucleus</location>
    </subcellularLocation>
</comment>
<feature type="region of interest" description="Disordered" evidence="11">
    <location>
        <begin position="1537"/>
        <end position="1696"/>
    </location>
</feature>
<evidence type="ECO:0000313" key="17">
    <source>
        <dbReference type="Proteomes" id="UP001443914"/>
    </source>
</evidence>
<dbReference type="FunFam" id="3.30.40.100:FF:000006">
    <property type="entry name" value="Histone-lysine N-methyltransferase"/>
    <property type="match status" value="1"/>
</dbReference>
<sequence>MGSCENPGQSVCASLPVIVSREAEVTVGDDVVQHVSETKCSLDLGALGIGDGDATADCLARDNVELDTENTGTESRLECGHIDRSEATLCNSLGEGLQESVVEPMSSLVISSQASLSGKDSDVKSSCENDCNLDDEIRTLKGDEGHLMDRCQSALEGLSGDVTDGTAVIFEKKSEQICERLDLSTQCADNASERADVSGIECVLNRMSFDETSESDLDHIKVTGKYEEPSEMQEFADDAHTGSVAQHVPESNLNCLNHFAEGQETVLDSKHDGPVMSLIMSNKSVSEITVAAFDADHIVKNFNHDENVVNGSARTEGDMCELKCLHSPLSLRRSSRSRKTVQKVQKEKNAIQVSKKASKLSLSQTIDLFSVVTRRRRSCLNRSVCSSGWDLSGSFFQFFERSKEVSAKQVLDDGKSKMKAGQRSRKRSKNKVVASSQLVDEGQSLPRRPIRLKVTFGKKEEHNASASFQPEIDNRTSVPAPNIENISGNAIENTNGNVMEDTVPKETCMLVQCSYSTSKLQVRGTNLDMCSTSEKPRLSDSFQPVESEKLGCSYAGKFLDPGTSPDSEVIDSSSVGPNLLLNDFEKNVSGSISVPLSHTCPASSKSSKNKRNKKDKLFGADSAGVNCQHRSHESEKSIKDDLCQKSNHNFCTDGTNAPCEIPSSNTSGSVSELVSMELLSVTDEGFQKALILDNGADKTIGIESADSGNSNHLLTPPESQRKRNSKGSKMKDKLKNQPKITNAKRNRKEPSGERKGTKKLASKLDVKETAIMDEAQQDKGVPRAGNLELVCVENTDCGTRLAPHNISCAALPPNAVVEQTIPPRVAWVCCDECEKWRCIPAKLADVIEETNGRWTCKDNQDQAFADCSIPQEKSNAEINAELQISDEEDGRGGLFRSMGRGIRPSGDPQQSTWMLIKSNLFLHRRRKTQTVDEIMVCHCKPPADGTLGCGGQCLNRMLNIECVHGTCPCGDFCSNQQFQQRSYANLSWFRSGRKGYGLQVLEDTCEGKFLIEYVGEVLDLQSYEARQKEYALKGHKHFYFMTLNGNEVIDACSKGNLGRFVNHSCDPNCRTEKWVVNGEICVGLFALRNIRKGEELTFDYNYVRVFGAAAKKCYCGTLKCRGYIGGDPLNAEVVIQGDSDDEFPEPVVVDENGELDHSLEKNIVDSSCSQEVVHVLKGCSPNEQNSVEVIPHVSMVKALEECPNNVVNHSTNLTDLSSVDEVCESSNRLAASEADKEKNEPIAAEQQLKSTPDSFMTSSTSSNSDVLPLESAISKPLPGLVDSSDKVSEAVIAEGEKPIPKARPRMKISRPSKSVKNRKSSSISICDEKAVLTAQLLKSQGFPYKPKKLLEGSANAHLEGVEGKLNELLDGDGGICKKKDASKGYLKLLLLTAASGDSGNGGAIQSNRELSMILDAFLKTKSRGVLLDIISKNGLQMLHNMMKLYRKDFKKTPILRKLLKVLEFLAEKEILSVERIIGDSLRPGVESFRESILSLTEHEDKKVHQIARNFRDRWIPRPLRNRYNVMDKIDRKRDFTRSSNCNRFSGSYHHPRDHGERLPEGPEPIENMKQSASINNSSDTRTPESFSPQKINFQSVISRPRKRKSRWDQPADPASLRRSKEQRIEPSSPGKFKTSPRAEGGQRGVSEENDCRKTDDAMEGSEDDVPPGFSCLQDTEDAPPGFSSPRPTQNLSSSECPPVVAAGKLQERFNPGIPVAYGIPFSVLQQFGSQQSGTADSWEIAPSFPFKPFPPLPPHPYNKKAHPHRSPSHSEGVMANRDCKEGRPSIAMPSSSGPPLPHVQNSGPACHDTSHHGRGTWNGPGRRFHKPKNLRPPWLRNLDGRAFKGNHSRNRVFDQNGQHLADVNQNVECAGNSW</sequence>
<comment type="caution">
    <text evidence="16">The sequence shown here is derived from an EMBL/GenBank/DDBJ whole genome shotgun (WGS) entry which is preliminary data.</text>
</comment>
<feature type="compositionally biased region" description="Polar residues" evidence="11">
    <location>
        <begin position="1685"/>
        <end position="1695"/>
    </location>
</feature>
<dbReference type="GO" id="GO:0046975">
    <property type="term" value="F:histone H3K36 methyltransferase activity"/>
    <property type="evidence" value="ECO:0007669"/>
    <property type="project" value="InterPro"/>
</dbReference>
<dbReference type="SMART" id="SM00317">
    <property type="entry name" value="SET"/>
    <property type="match status" value="1"/>
</dbReference>
<feature type="compositionally biased region" description="Basic residues" evidence="11">
    <location>
        <begin position="417"/>
        <end position="430"/>
    </location>
</feature>
<dbReference type="Pfam" id="PF00856">
    <property type="entry name" value="SET"/>
    <property type="match status" value="1"/>
</dbReference>
<dbReference type="Proteomes" id="UP001443914">
    <property type="component" value="Unassembled WGS sequence"/>
</dbReference>
<evidence type="ECO:0000256" key="6">
    <source>
        <dbReference type="ARBA" id="ARBA00022691"/>
    </source>
</evidence>
<feature type="compositionally biased region" description="Low complexity" evidence="11">
    <location>
        <begin position="1250"/>
        <end position="1264"/>
    </location>
</feature>
<feature type="domain" description="CW-type" evidence="14">
    <location>
        <begin position="821"/>
        <end position="875"/>
    </location>
</feature>
<dbReference type="GO" id="GO:0032259">
    <property type="term" value="P:methylation"/>
    <property type="evidence" value="ECO:0007669"/>
    <property type="project" value="UniProtKB-KW"/>
</dbReference>
<dbReference type="InterPro" id="IPR046341">
    <property type="entry name" value="SET_dom_sf"/>
</dbReference>
<feature type="domain" description="SET" evidence="12">
    <location>
        <begin position="984"/>
        <end position="1101"/>
    </location>
</feature>
<feature type="domain" description="Post-SET" evidence="13">
    <location>
        <begin position="1109"/>
        <end position="1125"/>
    </location>
</feature>
<proteinExistence type="predicted"/>
<dbReference type="InterPro" id="IPR050777">
    <property type="entry name" value="SET2_Histone-Lys_MeTrsfase"/>
</dbReference>
<evidence type="ECO:0000259" key="13">
    <source>
        <dbReference type="PROSITE" id="PS50868"/>
    </source>
</evidence>
<keyword evidence="17" id="KW-1185">Reference proteome</keyword>
<keyword evidence="9" id="KW-0862">Zinc</keyword>
<reference evidence="16" key="1">
    <citation type="submission" date="2024-03" db="EMBL/GenBank/DDBJ databases">
        <title>WGS assembly of Saponaria officinalis var. Norfolk2.</title>
        <authorList>
            <person name="Jenkins J."/>
            <person name="Shu S."/>
            <person name="Grimwood J."/>
            <person name="Barry K."/>
            <person name="Goodstein D."/>
            <person name="Schmutz J."/>
            <person name="Leebens-Mack J."/>
            <person name="Osbourn A."/>
        </authorList>
    </citation>
    <scope>NUCLEOTIDE SEQUENCE [LARGE SCALE GENOMIC DNA]</scope>
    <source>
        <strain evidence="16">JIC</strain>
    </source>
</reference>
<keyword evidence="8" id="KW-0863">Zinc-finger</keyword>
<keyword evidence="4" id="KW-0489">Methyltransferase</keyword>
<evidence type="ECO:0000256" key="7">
    <source>
        <dbReference type="ARBA" id="ARBA00022723"/>
    </source>
</evidence>
<keyword evidence="6" id="KW-0949">S-adenosyl-L-methionine</keyword>
<dbReference type="Gene3D" id="3.30.40.100">
    <property type="match status" value="1"/>
</dbReference>
<gene>
    <name evidence="16" type="ORF">RND81_02G088800</name>
</gene>
<dbReference type="GO" id="GO:0008270">
    <property type="term" value="F:zinc ion binding"/>
    <property type="evidence" value="ECO:0007669"/>
    <property type="project" value="UniProtKB-KW"/>
</dbReference>
<dbReference type="FunFam" id="2.170.270.10:FF:000035">
    <property type="entry name" value="Histone-lysine N-methyltransferase"/>
    <property type="match status" value="1"/>
</dbReference>
<dbReference type="PANTHER" id="PTHR22884">
    <property type="entry name" value="SET DOMAIN PROTEINS"/>
    <property type="match status" value="1"/>
</dbReference>
<keyword evidence="5" id="KW-0808">Transferase</keyword>
<feature type="domain" description="AWS" evidence="15">
    <location>
        <begin position="932"/>
        <end position="982"/>
    </location>
</feature>